<evidence type="ECO:0000256" key="1">
    <source>
        <dbReference type="ARBA" id="ARBA00009275"/>
    </source>
</evidence>
<dbReference type="GO" id="GO:0016788">
    <property type="term" value="F:hydrolase activity, acting on ester bonds"/>
    <property type="evidence" value="ECO:0007669"/>
    <property type="project" value="InterPro"/>
</dbReference>
<dbReference type="Gene3D" id="3.20.20.140">
    <property type="entry name" value="Metal-dependent hydrolases"/>
    <property type="match status" value="1"/>
</dbReference>
<dbReference type="PANTHER" id="PTHR46317:SF1">
    <property type="entry name" value="HYDROLASE, TATD FAMILY"/>
    <property type="match status" value="1"/>
</dbReference>
<evidence type="ECO:0000256" key="3">
    <source>
        <dbReference type="ARBA" id="ARBA00022801"/>
    </source>
</evidence>
<dbReference type="PIRSF" id="PIRSF005902">
    <property type="entry name" value="DNase_TatD"/>
    <property type="match status" value="1"/>
</dbReference>
<feature type="binding site" evidence="4">
    <location>
        <position position="192"/>
    </location>
    <ligand>
        <name>a divalent metal cation</name>
        <dbReference type="ChEBI" id="CHEBI:60240"/>
        <label>1</label>
    </ligand>
</feature>
<evidence type="ECO:0000256" key="2">
    <source>
        <dbReference type="ARBA" id="ARBA00022723"/>
    </source>
</evidence>
<evidence type="ECO:0000313" key="6">
    <source>
        <dbReference type="Proteomes" id="UP000616608"/>
    </source>
</evidence>
<feature type="binding site" evidence="4">
    <location>
        <position position="85"/>
    </location>
    <ligand>
        <name>a divalent metal cation</name>
        <dbReference type="ChEBI" id="CHEBI:60240"/>
        <label>1</label>
    </ligand>
</feature>
<dbReference type="InterPro" id="IPR001130">
    <property type="entry name" value="TatD-like"/>
</dbReference>
<dbReference type="InterPro" id="IPR032466">
    <property type="entry name" value="Metal_Hydrolase"/>
</dbReference>
<feature type="binding site" evidence="4">
    <location>
        <position position="120"/>
    </location>
    <ligand>
        <name>a divalent metal cation</name>
        <dbReference type="ChEBI" id="CHEBI:60240"/>
        <label>2</label>
    </ligand>
</feature>
<feature type="binding site" evidence="4">
    <location>
        <position position="7"/>
    </location>
    <ligand>
        <name>a divalent metal cation</name>
        <dbReference type="ChEBI" id="CHEBI:60240"/>
        <label>1</label>
    </ligand>
</feature>
<dbReference type="Proteomes" id="UP000616608">
    <property type="component" value="Unassembled WGS sequence"/>
</dbReference>
<keyword evidence="3" id="KW-0378">Hydrolase</keyword>
<reference evidence="5" key="1">
    <citation type="journal article" date="2014" name="Int. J. Syst. Evol. Microbiol.">
        <title>Complete genome sequence of Corynebacterium casei LMG S-19264T (=DSM 44701T), isolated from a smear-ripened cheese.</title>
        <authorList>
            <consortium name="US DOE Joint Genome Institute (JGI-PGF)"/>
            <person name="Walter F."/>
            <person name="Albersmeier A."/>
            <person name="Kalinowski J."/>
            <person name="Ruckert C."/>
        </authorList>
    </citation>
    <scope>NUCLEOTIDE SEQUENCE</scope>
    <source>
        <strain evidence="5">CGMCC 1.15760</strain>
    </source>
</reference>
<dbReference type="GO" id="GO:0046872">
    <property type="term" value="F:metal ion binding"/>
    <property type="evidence" value="ECO:0007669"/>
    <property type="project" value="UniProtKB-KW"/>
</dbReference>
<dbReference type="SUPFAM" id="SSF51556">
    <property type="entry name" value="Metallo-dependent hydrolases"/>
    <property type="match status" value="1"/>
</dbReference>
<keyword evidence="2 4" id="KW-0479">Metal-binding</keyword>
<dbReference type="AlphaFoldDB" id="A0A917G0L6"/>
<comment type="caution">
    <text evidence="5">The sequence shown here is derived from an EMBL/GenBank/DDBJ whole genome shotgun (WGS) entry which is preliminary data.</text>
</comment>
<feature type="binding site" evidence="4">
    <location>
        <position position="5"/>
    </location>
    <ligand>
        <name>a divalent metal cation</name>
        <dbReference type="ChEBI" id="CHEBI:60240"/>
        <label>1</label>
    </ligand>
</feature>
<dbReference type="EMBL" id="BMJT01000002">
    <property type="protein sequence ID" value="GGG16490.1"/>
    <property type="molecule type" value="Genomic_DNA"/>
</dbReference>
<dbReference type="PROSITE" id="PS01137">
    <property type="entry name" value="TATD_1"/>
    <property type="match status" value="1"/>
</dbReference>
<dbReference type="Pfam" id="PF01026">
    <property type="entry name" value="TatD_DNase"/>
    <property type="match status" value="1"/>
</dbReference>
<gene>
    <name evidence="5" type="ORF">GCM10007425_08570</name>
</gene>
<feature type="binding site" evidence="4">
    <location>
        <position position="144"/>
    </location>
    <ligand>
        <name>a divalent metal cation</name>
        <dbReference type="ChEBI" id="CHEBI:60240"/>
        <label>2</label>
    </ligand>
</feature>
<dbReference type="CDD" id="cd01310">
    <property type="entry name" value="TatD_DNAse"/>
    <property type="match status" value="1"/>
</dbReference>
<keyword evidence="6" id="KW-1185">Reference proteome</keyword>
<proteinExistence type="inferred from homology"/>
<dbReference type="InterPro" id="IPR018228">
    <property type="entry name" value="DNase_TatD-rel_CS"/>
</dbReference>
<sequence>MIDAHIHLDQYAEKEQWHILHSDVEAFIAVSMDLASAKRNLQLATYYPCVKPAFGYHPEQAVLQDETSLFQFIYENASKMVAIGEVGLPYYSQIDRESHKRLLGKFMLLAKALDKPIILHAVYEDAIEVCDMLEEYEIRRAHFHWFKGDRKTTERMKNMGYYISVTPDVCYEKEIQQLVEHYPLSQMMIETDGPWRFDGPFQQQVTTPHMMNESIATIAQIKQLSIQKTAAILLANTKHFYRL</sequence>
<dbReference type="RefSeq" id="WP_188613777.1">
    <property type="nucleotide sequence ID" value="NZ_BMJT01000002.1"/>
</dbReference>
<accession>A0A917G0L6</accession>
<evidence type="ECO:0000256" key="4">
    <source>
        <dbReference type="PIRSR" id="PIRSR005902-1"/>
    </source>
</evidence>
<reference evidence="5" key="2">
    <citation type="submission" date="2020-09" db="EMBL/GenBank/DDBJ databases">
        <authorList>
            <person name="Sun Q."/>
            <person name="Zhou Y."/>
        </authorList>
    </citation>
    <scope>NUCLEOTIDE SEQUENCE</scope>
    <source>
        <strain evidence="5">CGMCC 1.15760</strain>
    </source>
</reference>
<protein>
    <submittedName>
        <fullName evidence="5">Uncharacterized protein</fullName>
    </submittedName>
</protein>
<dbReference type="PANTHER" id="PTHR46317">
    <property type="entry name" value="HYDROLASE OF PHP SUPERFAMILY-RELATED PROTEIN"/>
    <property type="match status" value="1"/>
</dbReference>
<name>A0A917G0L6_9BACI</name>
<evidence type="ECO:0000313" key="5">
    <source>
        <dbReference type="EMBL" id="GGG16490.1"/>
    </source>
</evidence>
<comment type="similarity">
    <text evidence="1">Belongs to the metallo-dependent hydrolases superfamily. TatD-type hydrolase family.</text>
</comment>
<organism evidence="5 6">
    <name type="scientific">Lysinibacillus alkalisoli</name>
    <dbReference type="NCBI Taxonomy" id="1911548"/>
    <lineage>
        <taxon>Bacteria</taxon>
        <taxon>Bacillati</taxon>
        <taxon>Bacillota</taxon>
        <taxon>Bacilli</taxon>
        <taxon>Bacillales</taxon>
        <taxon>Bacillaceae</taxon>
        <taxon>Lysinibacillus</taxon>
    </lineage>
</organism>